<dbReference type="EMBL" id="AAYA01000002">
    <property type="protein sequence ID" value="EBA09836.1"/>
    <property type="molecule type" value="Genomic_DNA"/>
</dbReference>
<evidence type="ECO:0000313" key="3">
    <source>
        <dbReference type="Proteomes" id="UP000005713"/>
    </source>
</evidence>
<evidence type="ECO:0000259" key="1">
    <source>
        <dbReference type="Pfam" id="PF13737"/>
    </source>
</evidence>
<dbReference type="Proteomes" id="UP000005713">
    <property type="component" value="Unassembled WGS sequence"/>
</dbReference>
<gene>
    <name evidence="2" type="ORF">SSE37_08508</name>
</gene>
<name>A3JZD3_SAGS3</name>
<organism evidence="2 3">
    <name type="scientific">Sagittula stellata (strain ATCC 700073 / DSM 11524 / E-37)</name>
    <dbReference type="NCBI Taxonomy" id="388399"/>
    <lineage>
        <taxon>Bacteria</taxon>
        <taxon>Pseudomonadati</taxon>
        <taxon>Pseudomonadota</taxon>
        <taxon>Alphaproteobacteria</taxon>
        <taxon>Rhodobacterales</taxon>
        <taxon>Roseobacteraceae</taxon>
        <taxon>Sagittula</taxon>
    </lineage>
</organism>
<sequence>MSREGIKVLIRLPLRQTVEMVAGLVRQAGLDWPVPDASTLCRRQNTLAVQIPYRRADGPLDLLVASRDIAA</sequence>
<feature type="domain" description="Transposase DDE" evidence="1">
    <location>
        <begin position="5"/>
        <end position="67"/>
    </location>
</feature>
<dbReference type="Pfam" id="PF13737">
    <property type="entry name" value="DDE_Tnp_1_5"/>
    <property type="match status" value="1"/>
</dbReference>
<accession>A3JZD3</accession>
<dbReference type="eggNOG" id="COG3039">
    <property type="taxonomic scope" value="Bacteria"/>
</dbReference>
<protein>
    <submittedName>
        <fullName evidence="2">ISSpo9, transposase</fullName>
    </submittedName>
</protein>
<comment type="caution">
    <text evidence="2">The sequence shown here is derived from an EMBL/GenBank/DDBJ whole genome shotgun (WGS) entry which is preliminary data.</text>
</comment>
<reference evidence="2 3" key="1">
    <citation type="submission" date="2006-06" db="EMBL/GenBank/DDBJ databases">
        <authorList>
            <person name="Moran M.A."/>
            <person name="Ferriera S."/>
            <person name="Johnson J."/>
            <person name="Kravitz S."/>
            <person name="Beeson K."/>
            <person name="Sutton G."/>
            <person name="Rogers Y.-H."/>
            <person name="Friedman R."/>
            <person name="Frazier M."/>
            <person name="Venter J.C."/>
        </authorList>
    </citation>
    <scope>NUCLEOTIDE SEQUENCE [LARGE SCALE GENOMIC DNA]</scope>
    <source>
        <strain evidence="2 3">E-37</strain>
    </source>
</reference>
<dbReference type="InterPro" id="IPR025668">
    <property type="entry name" value="Tnp_DDE_dom"/>
</dbReference>
<keyword evidence="3" id="KW-1185">Reference proteome</keyword>
<evidence type="ECO:0000313" key="2">
    <source>
        <dbReference type="EMBL" id="EBA09836.1"/>
    </source>
</evidence>
<proteinExistence type="predicted"/>
<dbReference type="AlphaFoldDB" id="A3JZD3"/>